<sequence length="93" mass="9741">MSSGKDVGSNSEHSSPIHAAPRNNNNSSNNSTPPPPPPRPVSAVPLAETLSANKDKDRVQQNKYDSLPTNIDRLELSSAGVGPADKVLDDVAV</sequence>
<organism evidence="2 3">
    <name type="scientific">Linnemannia gamsii</name>
    <dbReference type="NCBI Taxonomy" id="64522"/>
    <lineage>
        <taxon>Eukaryota</taxon>
        <taxon>Fungi</taxon>
        <taxon>Fungi incertae sedis</taxon>
        <taxon>Mucoromycota</taxon>
        <taxon>Mortierellomycotina</taxon>
        <taxon>Mortierellomycetes</taxon>
        <taxon>Mortierellales</taxon>
        <taxon>Mortierellaceae</taxon>
        <taxon>Linnemannia</taxon>
    </lineage>
</organism>
<accession>A0A9P6QS88</accession>
<protein>
    <submittedName>
        <fullName evidence="2">Uncharacterized protein</fullName>
    </submittedName>
</protein>
<feature type="compositionally biased region" description="Low complexity" evidence="1">
    <location>
        <begin position="20"/>
        <end position="31"/>
    </location>
</feature>
<evidence type="ECO:0000313" key="3">
    <source>
        <dbReference type="Proteomes" id="UP000823405"/>
    </source>
</evidence>
<feature type="non-terminal residue" evidence="2">
    <location>
        <position position="93"/>
    </location>
</feature>
<evidence type="ECO:0000256" key="1">
    <source>
        <dbReference type="SAM" id="MobiDB-lite"/>
    </source>
</evidence>
<reference evidence="2" key="1">
    <citation type="journal article" date="2020" name="Fungal Divers.">
        <title>Resolving the Mortierellaceae phylogeny through synthesis of multi-gene phylogenetics and phylogenomics.</title>
        <authorList>
            <person name="Vandepol N."/>
            <person name="Liber J."/>
            <person name="Desiro A."/>
            <person name="Na H."/>
            <person name="Kennedy M."/>
            <person name="Barry K."/>
            <person name="Grigoriev I.V."/>
            <person name="Miller A.N."/>
            <person name="O'Donnell K."/>
            <person name="Stajich J.E."/>
            <person name="Bonito G."/>
        </authorList>
    </citation>
    <scope>NUCLEOTIDE SEQUENCE</scope>
    <source>
        <strain evidence="2">NVP60</strain>
    </source>
</reference>
<dbReference type="Proteomes" id="UP000823405">
    <property type="component" value="Unassembled WGS sequence"/>
</dbReference>
<dbReference type="OrthoDB" id="10462652at2759"/>
<name>A0A9P6QS88_9FUNG</name>
<dbReference type="EMBL" id="JAAAIN010002658">
    <property type="protein sequence ID" value="KAG0291184.1"/>
    <property type="molecule type" value="Genomic_DNA"/>
</dbReference>
<feature type="compositionally biased region" description="Polar residues" evidence="1">
    <location>
        <begin position="1"/>
        <end position="14"/>
    </location>
</feature>
<proteinExistence type="predicted"/>
<gene>
    <name evidence="2" type="ORF">BGZ97_005963</name>
</gene>
<dbReference type="AlphaFoldDB" id="A0A9P6QS88"/>
<feature type="region of interest" description="Disordered" evidence="1">
    <location>
        <begin position="1"/>
        <end position="66"/>
    </location>
</feature>
<comment type="caution">
    <text evidence="2">The sequence shown here is derived from an EMBL/GenBank/DDBJ whole genome shotgun (WGS) entry which is preliminary data.</text>
</comment>
<keyword evidence="3" id="KW-1185">Reference proteome</keyword>
<evidence type="ECO:0000313" key="2">
    <source>
        <dbReference type="EMBL" id="KAG0291184.1"/>
    </source>
</evidence>